<dbReference type="AlphaFoldDB" id="A0A9P5JZ43"/>
<dbReference type="EMBL" id="WHVB01000022">
    <property type="protein sequence ID" value="KAF8471586.1"/>
    <property type="molecule type" value="Genomic_DNA"/>
</dbReference>
<evidence type="ECO:0000313" key="2">
    <source>
        <dbReference type="EMBL" id="KAF8471586.1"/>
    </source>
</evidence>
<feature type="region of interest" description="Disordered" evidence="1">
    <location>
        <begin position="47"/>
        <end position="74"/>
    </location>
</feature>
<reference evidence="2" key="2">
    <citation type="journal article" date="2020" name="Nat. Commun.">
        <title>Large-scale genome sequencing of mycorrhizal fungi provides insights into the early evolution of symbiotic traits.</title>
        <authorList>
            <person name="Miyauchi S."/>
            <person name="Kiss E."/>
            <person name="Kuo A."/>
            <person name="Drula E."/>
            <person name="Kohler A."/>
            <person name="Sanchez-Garcia M."/>
            <person name="Morin E."/>
            <person name="Andreopoulos B."/>
            <person name="Barry K.W."/>
            <person name="Bonito G."/>
            <person name="Buee M."/>
            <person name="Carver A."/>
            <person name="Chen C."/>
            <person name="Cichocki N."/>
            <person name="Clum A."/>
            <person name="Culley D."/>
            <person name="Crous P.W."/>
            <person name="Fauchery L."/>
            <person name="Girlanda M."/>
            <person name="Hayes R.D."/>
            <person name="Keri Z."/>
            <person name="LaButti K."/>
            <person name="Lipzen A."/>
            <person name="Lombard V."/>
            <person name="Magnuson J."/>
            <person name="Maillard F."/>
            <person name="Murat C."/>
            <person name="Nolan M."/>
            <person name="Ohm R.A."/>
            <person name="Pangilinan J."/>
            <person name="Pereira M.F."/>
            <person name="Perotto S."/>
            <person name="Peter M."/>
            <person name="Pfister S."/>
            <person name="Riley R."/>
            <person name="Sitrit Y."/>
            <person name="Stielow J.B."/>
            <person name="Szollosi G."/>
            <person name="Zifcakova L."/>
            <person name="Stursova M."/>
            <person name="Spatafora J.W."/>
            <person name="Tedersoo L."/>
            <person name="Vaario L.M."/>
            <person name="Yamada A."/>
            <person name="Yan M."/>
            <person name="Wang P."/>
            <person name="Xu J."/>
            <person name="Bruns T."/>
            <person name="Baldrian P."/>
            <person name="Vilgalys R."/>
            <person name="Dunand C."/>
            <person name="Henrissat B."/>
            <person name="Grigoriev I.V."/>
            <person name="Hibbett D."/>
            <person name="Nagy L.G."/>
            <person name="Martin F.M."/>
        </authorList>
    </citation>
    <scope>NUCLEOTIDE SEQUENCE</scope>
    <source>
        <strain evidence="2">Prilba</strain>
    </source>
</reference>
<organism evidence="2 3">
    <name type="scientific">Russula ochroleuca</name>
    <dbReference type="NCBI Taxonomy" id="152965"/>
    <lineage>
        <taxon>Eukaryota</taxon>
        <taxon>Fungi</taxon>
        <taxon>Dikarya</taxon>
        <taxon>Basidiomycota</taxon>
        <taxon>Agaricomycotina</taxon>
        <taxon>Agaricomycetes</taxon>
        <taxon>Russulales</taxon>
        <taxon>Russulaceae</taxon>
        <taxon>Russula</taxon>
    </lineage>
</organism>
<evidence type="ECO:0000256" key="1">
    <source>
        <dbReference type="SAM" id="MobiDB-lite"/>
    </source>
</evidence>
<name>A0A9P5JZ43_9AGAM</name>
<proteinExistence type="predicted"/>
<protein>
    <submittedName>
        <fullName evidence="2">Uncharacterized protein</fullName>
    </submittedName>
</protein>
<accession>A0A9P5JZ43</accession>
<keyword evidence="3" id="KW-1185">Reference proteome</keyword>
<reference evidence="2" key="1">
    <citation type="submission" date="2019-10" db="EMBL/GenBank/DDBJ databases">
        <authorList>
            <consortium name="DOE Joint Genome Institute"/>
            <person name="Kuo A."/>
            <person name="Miyauchi S."/>
            <person name="Kiss E."/>
            <person name="Drula E."/>
            <person name="Kohler A."/>
            <person name="Sanchez-Garcia M."/>
            <person name="Andreopoulos B."/>
            <person name="Barry K.W."/>
            <person name="Bonito G."/>
            <person name="Buee M."/>
            <person name="Carver A."/>
            <person name="Chen C."/>
            <person name="Cichocki N."/>
            <person name="Clum A."/>
            <person name="Culley D."/>
            <person name="Crous P.W."/>
            <person name="Fauchery L."/>
            <person name="Girlanda M."/>
            <person name="Hayes R."/>
            <person name="Keri Z."/>
            <person name="LaButti K."/>
            <person name="Lipzen A."/>
            <person name="Lombard V."/>
            <person name="Magnuson J."/>
            <person name="Maillard F."/>
            <person name="Morin E."/>
            <person name="Murat C."/>
            <person name="Nolan M."/>
            <person name="Ohm R."/>
            <person name="Pangilinan J."/>
            <person name="Pereira M."/>
            <person name="Perotto S."/>
            <person name="Peter M."/>
            <person name="Riley R."/>
            <person name="Sitrit Y."/>
            <person name="Stielow B."/>
            <person name="Szollosi G."/>
            <person name="Zifcakova L."/>
            <person name="Stursova M."/>
            <person name="Spatafora J.W."/>
            <person name="Tedersoo L."/>
            <person name="Vaario L.-M."/>
            <person name="Yamada A."/>
            <person name="Yan M."/>
            <person name="Wang P."/>
            <person name="Xu J."/>
            <person name="Bruns T."/>
            <person name="Baldrian P."/>
            <person name="Vilgalys R."/>
            <person name="Henrissat B."/>
            <person name="Grigoriev I.V."/>
            <person name="Hibbett D."/>
            <person name="Nagy L.G."/>
            <person name="Martin F.M."/>
        </authorList>
    </citation>
    <scope>NUCLEOTIDE SEQUENCE</scope>
    <source>
        <strain evidence="2">Prilba</strain>
    </source>
</reference>
<dbReference type="Proteomes" id="UP000759537">
    <property type="component" value="Unassembled WGS sequence"/>
</dbReference>
<gene>
    <name evidence="2" type="ORF">DFH94DRAFT_856216</name>
</gene>
<sequence length="94" mass="10316">MNSLLDDGEWYTCVHTIADLSVPPALPDFSVRQLFCSVKNKRDQERCASGPRNQEKVPPCLRPDEKRGAPEGRSCGVFANDSSGALCDTTECAR</sequence>
<feature type="non-terminal residue" evidence="2">
    <location>
        <position position="94"/>
    </location>
</feature>
<comment type="caution">
    <text evidence="2">The sequence shown here is derived from an EMBL/GenBank/DDBJ whole genome shotgun (WGS) entry which is preliminary data.</text>
</comment>
<evidence type="ECO:0000313" key="3">
    <source>
        <dbReference type="Proteomes" id="UP000759537"/>
    </source>
</evidence>